<accession>A0A8B8C4H7</accession>
<dbReference type="PROSITE" id="PS50835">
    <property type="entry name" value="IG_LIKE"/>
    <property type="match status" value="1"/>
</dbReference>
<protein>
    <submittedName>
        <fullName evidence="3 4">Uncharacterized protein LOC111115962 isoform X1</fullName>
    </submittedName>
</protein>
<keyword evidence="2" id="KW-1185">Reference proteome</keyword>
<reference evidence="3 4" key="1">
    <citation type="submission" date="2025-04" db="UniProtKB">
        <authorList>
            <consortium name="RefSeq"/>
        </authorList>
    </citation>
    <scope>IDENTIFICATION</scope>
    <source>
        <tissue evidence="3 4">Whole sample</tissue>
    </source>
</reference>
<organism evidence="2 4">
    <name type="scientific">Crassostrea virginica</name>
    <name type="common">Eastern oyster</name>
    <dbReference type="NCBI Taxonomy" id="6565"/>
    <lineage>
        <taxon>Eukaryota</taxon>
        <taxon>Metazoa</taxon>
        <taxon>Spiralia</taxon>
        <taxon>Lophotrochozoa</taxon>
        <taxon>Mollusca</taxon>
        <taxon>Bivalvia</taxon>
        <taxon>Autobranchia</taxon>
        <taxon>Pteriomorphia</taxon>
        <taxon>Ostreida</taxon>
        <taxon>Ostreoidea</taxon>
        <taxon>Ostreidae</taxon>
        <taxon>Crassostrea</taxon>
    </lineage>
</organism>
<dbReference type="GeneID" id="111115962"/>
<dbReference type="RefSeq" id="XP_022310597.1">
    <property type="nucleotide sequence ID" value="XM_022454889.1"/>
</dbReference>
<evidence type="ECO:0000259" key="1">
    <source>
        <dbReference type="PROSITE" id="PS50835"/>
    </source>
</evidence>
<dbReference type="AlphaFoldDB" id="A0A8B8C4H7"/>
<evidence type="ECO:0000313" key="5">
    <source>
        <dbReference type="RefSeq" id="XP_022310599.1"/>
    </source>
</evidence>
<evidence type="ECO:0000313" key="4">
    <source>
        <dbReference type="RefSeq" id="XP_022310597.1"/>
    </source>
</evidence>
<dbReference type="InterPro" id="IPR036179">
    <property type="entry name" value="Ig-like_dom_sf"/>
</dbReference>
<dbReference type="InterPro" id="IPR007110">
    <property type="entry name" value="Ig-like_dom"/>
</dbReference>
<dbReference type="SUPFAM" id="SSF48726">
    <property type="entry name" value="Immunoglobulin"/>
    <property type="match status" value="1"/>
</dbReference>
<feature type="domain" description="Ig-like" evidence="1">
    <location>
        <begin position="28"/>
        <end position="139"/>
    </location>
</feature>
<dbReference type="Proteomes" id="UP000694844">
    <property type="component" value="Chromosome 9"/>
</dbReference>
<dbReference type="KEGG" id="cvn:111115962"/>
<dbReference type="RefSeq" id="XP_022310596.1">
    <property type="nucleotide sequence ID" value="XM_022454888.1"/>
</dbReference>
<name>A0A8B8C4H7_CRAVI</name>
<sequence length="397" mass="44817">MKVEIDIHIISFVIIGICLLKNSVHSEYKVAVSSESEFVNEGDYFMAYCNIPYMGALDILDNLIVRWLHNGKPLTKYCELLSPELVLKYACNVESSGMNNISFRLTIFHLKIEDTGFLECEVMEKIRENGSVIRNDLVAKLPVPIKIREPIKSMVFVFDSSREESLTQYDSENPYRVMVLPGNYSPSCTVNGSMPLADVTIMMGDTQMPGIIGKDNNEGSQYVTNETEFRDKTQTNIKCTSEVPGLPNSKMERTFQIDVRSIIMKPKITCSNDSAIVNNKRHMITCIVSGVEGVMCNRVVWQRGNNGENIYPGGDSHNSIACKEFNTSMIETTLEILQVTPEDFKVPLRVIYNDELYGIIEYDLQVPQRENSGSGKPTSIFGDIIAFYVFLYVLHLL</sequence>
<proteinExistence type="predicted"/>
<evidence type="ECO:0000313" key="2">
    <source>
        <dbReference type="Proteomes" id="UP000694844"/>
    </source>
</evidence>
<dbReference type="RefSeq" id="XP_022310599.1">
    <property type="nucleotide sequence ID" value="XM_022454891.1"/>
</dbReference>
<evidence type="ECO:0000313" key="3">
    <source>
        <dbReference type="RefSeq" id="XP_022310596.1"/>
    </source>
</evidence>
<gene>
    <name evidence="3 4 5" type="primary">LOC111115962</name>
</gene>